<keyword evidence="1" id="KW-0812">Transmembrane</keyword>
<accession>A0A3D9ZNW8</accession>
<reference evidence="3 4" key="1">
    <citation type="submission" date="2018-08" db="EMBL/GenBank/DDBJ databases">
        <title>Sequencing the genomes of 1000 actinobacteria strains.</title>
        <authorList>
            <person name="Klenk H.-P."/>
        </authorList>
    </citation>
    <scope>NUCLEOTIDE SEQUENCE [LARGE SCALE GENOMIC DNA]</scope>
    <source>
        <strain evidence="3 4">DSM 44099</strain>
    </source>
</reference>
<feature type="transmembrane region" description="Helical" evidence="1">
    <location>
        <begin position="177"/>
        <end position="197"/>
    </location>
</feature>
<organism evidence="3 4">
    <name type="scientific">Asanoa ferruginea</name>
    <dbReference type="NCBI Taxonomy" id="53367"/>
    <lineage>
        <taxon>Bacteria</taxon>
        <taxon>Bacillati</taxon>
        <taxon>Actinomycetota</taxon>
        <taxon>Actinomycetes</taxon>
        <taxon>Micromonosporales</taxon>
        <taxon>Micromonosporaceae</taxon>
        <taxon>Asanoa</taxon>
    </lineage>
</organism>
<keyword evidence="1" id="KW-0472">Membrane</keyword>
<evidence type="ECO:0000256" key="1">
    <source>
        <dbReference type="SAM" id="Phobius"/>
    </source>
</evidence>
<feature type="domain" description="DUF1648" evidence="2">
    <location>
        <begin position="29"/>
        <end position="58"/>
    </location>
</feature>
<dbReference type="InterPro" id="IPR012867">
    <property type="entry name" value="DUF1648"/>
</dbReference>
<dbReference type="AlphaFoldDB" id="A0A3D9ZNW8"/>
<gene>
    <name evidence="3" type="ORF">DFJ67_5094</name>
</gene>
<evidence type="ECO:0000313" key="4">
    <source>
        <dbReference type="Proteomes" id="UP000256913"/>
    </source>
</evidence>
<evidence type="ECO:0000313" key="3">
    <source>
        <dbReference type="EMBL" id="REF99068.1"/>
    </source>
</evidence>
<protein>
    <submittedName>
        <fullName evidence="3">Uncharacterized protein DUF1648</fullName>
    </submittedName>
</protein>
<evidence type="ECO:0000259" key="2">
    <source>
        <dbReference type="Pfam" id="PF07853"/>
    </source>
</evidence>
<feature type="transmembrane region" description="Helical" evidence="1">
    <location>
        <begin position="55"/>
        <end position="74"/>
    </location>
</feature>
<name>A0A3D9ZNW8_9ACTN</name>
<dbReference type="EMBL" id="QUMQ01000001">
    <property type="protein sequence ID" value="REF99068.1"/>
    <property type="molecule type" value="Genomic_DNA"/>
</dbReference>
<proteinExistence type="predicted"/>
<keyword evidence="4" id="KW-1185">Reference proteome</keyword>
<dbReference type="OrthoDB" id="4303577at2"/>
<sequence>MTPRLRAALAAIASWVPAGVLLASPPGRWHDLPATVATHWGTSGRPNGFTGTNTTWTVTLAATLLAGAVAIAAAATAKRFGLGSRLLLGAAGGVGGAAAGLWLVIAAATAGAGSAADARLGWGLVWFFLGLAYGIPVYALAGPQPATREPFESVTPDAMPLGPTQQAAWTTVLRSPLLIGAAAAALLVGALATATIAPRPWTWAILVIPAAVLLTLAEVRVSADRRGLRLTAGLLRLPFKRIPLHRIARASVEHIDPLRWGGWGYRIVVPDRSAFVTRSGPGLVLDLTNGHRFAVTVADPEVPAALLNALRDREPVDM</sequence>
<feature type="transmembrane region" description="Helical" evidence="1">
    <location>
        <begin position="120"/>
        <end position="141"/>
    </location>
</feature>
<dbReference type="Pfam" id="PF07853">
    <property type="entry name" value="DUF1648"/>
    <property type="match status" value="1"/>
</dbReference>
<comment type="caution">
    <text evidence="3">The sequence shown here is derived from an EMBL/GenBank/DDBJ whole genome shotgun (WGS) entry which is preliminary data.</text>
</comment>
<feature type="transmembrane region" description="Helical" evidence="1">
    <location>
        <begin position="86"/>
        <end position="108"/>
    </location>
</feature>
<feature type="transmembrane region" description="Helical" evidence="1">
    <location>
        <begin position="203"/>
        <end position="221"/>
    </location>
</feature>
<dbReference type="Proteomes" id="UP000256913">
    <property type="component" value="Unassembled WGS sequence"/>
</dbReference>
<keyword evidence="1" id="KW-1133">Transmembrane helix</keyword>
<dbReference type="RefSeq" id="WP_116070280.1">
    <property type="nucleotide sequence ID" value="NZ_BONB01000049.1"/>
</dbReference>